<dbReference type="GO" id="GO:0016798">
    <property type="term" value="F:hydrolase activity, acting on glycosyl bonds"/>
    <property type="evidence" value="ECO:0007669"/>
    <property type="project" value="UniProtKB-KW"/>
</dbReference>
<evidence type="ECO:0000313" key="6">
    <source>
        <dbReference type="Proteomes" id="UP000530060"/>
    </source>
</evidence>
<dbReference type="SUPFAM" id="SSF55545">
    <property type="entry name" value="beta-N-acetylhexosaminidase-like domain"/>
    <property type="match status" value="1"/>
</dbReference>
<proteinExistence type="predicted"/>
<dbReference type="Proteomes" id="UP000530060">
    <property type="component" value="Unassembled WGS sequence"/>
</dbReference>
<dbReference type="AlphaFoldDB" id="A0A6V6YPR2"/>
<keyword evidence="3" id="KW-0732">Signal</keyword>
<keyword evidence="1" id="KW-0378">Hydrolase</keyword>
<reference evidence="5 6" key="1">
    <citation type="submission" date="2020-06" db="EMBL/GenBank/DDBJ databases">
        <authorList>
            <person name="Criscuolo A."/>
        </authorList>
    </citation>
    <scope>NUCLEOTIDE SEQUENCE [LARGE SCALE GENOMIC DNA]</scope>
    <source>
        <strain evidence="6">CIP 111411</strain>
    </source>
</reference>
<keyword evidence="2" id="KW-0326">Glycosidase</keyword>
<dbReference type="InterPro" id="IPR029018">
    <property type="entry name" value="Hex-like_dom2"/>
</dbReference>
<feature type="domain" description="Beta-hexosaminidase bacterial type N-terminal" evidence="4">
    <location>
        <begin position="14"/>
        <end position="139"/>
    </location>
</feature>
<dbReference type="InterPro" id="IPR015882">
    <property type="entry name" value="HEX_bac_N"/>
</dbReference>
<evidence type="ECO:0000256" key="2">
    <source>
        <dbReference type="ARBA" id="ARBA00023295"/>
    </source>
</evidence>
<evidence type="ECO:0000256" key="1">
    <source>
        <dbReference type="ARBA" id="ARBA00022801"/>
    </source>
</evidence>
<protein>
    <recommendedName>
        <fullName evidence="4">Beta-hexosaminidase bacterial type N-terminal domain-containing protein</fullName>
    </recommendedName>
</protein>
<feature type="signal peptide" evidence="3">
    <location>
        <begin position="1"/>
        <end position="18"/>
    </location>
</feature>
<keyword evidence="6" id="KW-1185">Reference proteome</keyword>
<feature type="chain" id="PRO_5028091426" description="Beta-hexosaminidase bacterial type N-terminal domain-containing protein" evidence="3">
    <location>
        <begin position="19"/>
        <end position="937"/>
    </location>
</feature>
<evidence type="ECO:0000256" key="3">
    <source>
        <dbReference type="SAM" id="SignalP"/>
    </source>
</evidence>
<sequence>MKYLSLLFLGLITAFASAQNITIVRDANAPRAEFGAQKLSETATAKGFKITFADKTPKKSKDKVIVIGEKGTDFWKQNSKTAKIDDSQLTKKEGFQIRTQKNIIFIEGTDATGALYGALELADRIKTSGEIPSEINIEDSPEMVLRGSCIGVQKPVYLPGRDVYEYPYTPESFPWFYDKKLWTKYLDMMVDNRLNSLYLWNGHPFASLVKLKDYPFALEVSEEDFKKNEEIYNYLTVEANKRGIWVIQMFYNIIVSKPFAEHYNIKTQDRSRPITPEIADYTKKSITAFIEKYPNVGLLVCLGEAINTVEDDVEWFTKTIIPGVQDGLKALGKTDEPPIILRAHDTDAPLVMEKSLPLYKNLYTMHKYNGESLTTYTPGGPWGEIHKKLSSLNSVHISNVHILANLEPFRYGSPDFIQKTVQAMHTIHGANALHLYPQASYWDWPYTADKTKTGERLLEMDRDWIWYKAWARYAWNSKRDRNEEIKYWSEDLAAKYGTDVEAANNIQKAYDESGEIAPKTLRRFGITEGNRQTLLLGMFESQLVNPAKWRVYPGFHESCGPVGELLLEYAKKEWNKEPHVGELPTQIIAEITQHGKLAVEAIDKAESKVTKDKEEFLRLKNDMHAYKAFADFFSEKVKAAILVLRYSYSNEISDLDKALPHLEESIKHYELLVNLTKDHYLYANSMQTAQRRIPIGGDDGNNKTWAELLPHYERELANFKRNLELLKSSKDGKIVTKEAKPWKTAEVTLLSETANNKSFSDKNEKAVPDNQILNKSSEESKGTYAVKNGTKVYGTTISELTKVASELQNLKGITFDETAQNENGTHLKFKNTKAVKLVVGYFNSDQKRFLFPPSLETDAAGNAHGQAEVILASAMNLKELPRINIHTYTFQPGENKLDLGKGRVLILGFIDANQTITTRDVGYIDEGEKGAVDWLFY</sequence>
<dbReference type="Pfam" id="PF02838">
    <property type="entry name" value="Glyco_hydro_20b"/>
    <property type="match status" value="1"/>
</dbReference>
<accession>A0A6V6YPR2</accession>
<evidence type="ECO:0000259" key="4">
    <source>
        <dbReference type="Pfam" id="PF02838"/>
    </source>
</evidence>
<name>A0A6V6YPR2_9FLAO</name>
<evidence type="ECO:0000313" key="5">
    <source>
        <dbReference type="EMBL" id="CAD0000722.1"/>
    </source>
</evidence>
<organism evidence="5 6">
    <name type="scientific">Flavobacterium salmonis</name>
    <dbReference type="NCBI Taxonomy" id="2654844"/>
    <lineage>
        <taxon>Bacteria</taxon>
        <taxon>Pseudomonadati</taxon>
        <taxon>Bacteroidota</taxon>
        <taxon>Flavobacteriia</taxon>
        <taxon>Flavobacteriales</taxon>
        <taxon>Flavobacteriaceae</taxon>
        <taxon>Flavobacterium</taxon>
    </lineage>
</organism>
<dbReference type="EMBL" id="CAIJDP010000046">
    <property type="protein sequence ID" value="CAD0000722.1"/>
    <property type="molecule type" value="Genomic_DNA"/>
</dbReference>
<dbReference type="GO" id="GO:0005975">
    <property type="term" value="P:carbohydrate metabolic process"/>
    <property type="evidence" value="ECO:0007669"/>
    <property type="project" value="UniProtKB-ARBA"/>
</dbReference>
<comment type="caution">
    <text evidence="5">The sequence shown here is derived from an EMBL/GenBank/DDBJ whole genome shotgun (WGS) entry which is preliminary data.</text>
</comment>
<gene>
    <name evidence="5" type="ORF">FLAT13_00165</name>
</gene>
<dbReference type="Gene3D" id="3.30.379.10">
    <property type="entry name" value="Chitobiase/beta-hexosaminidase domain 2-like"/>
    <property type="match status" value="1"/>
</dbReference>
<dbReference type="RefSeq" id="WP_180907563.1">
    <property type="nucleotide sequence ID" value="NZ_CAIJDP010000046.1"/>
</dbReference>